<dbReference type="Proteomes" id="UP001501175">
    <property type="component" value="Unassembled WGS sequence"/>
</dbReference>
<proteinExistence type="predicted"/>
<comment type="caution">
    <text evidence="2">The sequence shown here is derived from an EMBL/GenBank/DDBJ whole genome shotgun (WGS) entry which is preliminary data.</text>
</comment>
<organism evidence="2 3">
    <name type="scientific">Nibrella saemangeumensis</name>
    <dbReference type="NCBI Taxonomy" id="1084526"/>
    <lineage>
        <taxon>Bacteria</taxon>
        <taxon>Pseudomonadati</taxon>
        <taxon>Bacteroidota</taxon>
        <taxon>Cytophagia</taxon>
        <taxon>Cytophagales</taxon>
        <taxon>Spirosomataceae</taxon>
        <taxon>Nibrella</taxon>
    </lineage>
</organism>
<feature type="domain" description="SprT-like" evidence="1">
    <location>
        <begin position="50"/>
        <end position="99"/>
    </location>
</feature>
<protein>
    <submittedName>
        <fullName evidence="2">SprT-like domain-containing protein</fullName>
    </submittedName>
</protein>
<gene>
    <name evidence="2" type="ORF">GCM10023189_42510</name>
</gene>
<sequence>MKDLLKSYIPVEALSYCQELFQHYPFHFQVTRPRRTKFGDFRVFPDGQVRITVNADLNPYAFLITFIHEVAHLVVHRTYRRRPQPHGKAWQTAFQKLMQPLLTEQVFPAAVLYPLQAYMLRPAATTSGSPALVQALRQYDSQLQSDPVSNQVSLKDLSEGQSFVFRKKIYVRGALRRTRVVCKEVDSGVSYAILAHAWVDRCE</sequence>
<dbReference type="Pfam" id="PF10263">
    <property type="entry name" value="SprT-like"/>
    <property type="match status" value="1"/>
</dbReference>
<name>A0ABP8NA66_9BACT</name>
<reference evidence="3" key="1">
    <citation type="journal article" date="2019" name="Int. J. Syst. Evol. Microbiol.">
        <title>The Global Catalogue of Microorganisms (GCM) 10K type strain sequencing project: providing services to taxonomists for standard genome sequencing and annotation.</title>
        <authorList>
            <consortium name="The Broad Institute Genomics Platform"/>
            <consortium name="The Broad Institute Genome Sequencing Center for Infectious Disease"/>
            <person name="Wu L."/>
            <person name="Ma J."/>
        </authorList>
    </citation>
    <scope>NUCLEOTIDE SEQUENCE [LARGE SCALE GENOMIC DNA]</scope>
    <source>
        <strain evidence="3">JCM 17927</strain>
    </source>
</reference>
<dbReference type="InterPro" id="IPR006640">
    <property type="entry name" value="SprT-like_domain"/>
</dbReference>
<accession>A0ABP8NA66</accession>
<dbReference type="RefSeq" id="WP_345246835.1">
    <property type="nucleotide sequence ID" value="NZ_BAABHD010000075.1"/>
</dbReference>
<dbReference type="EMBL" id="BAABHD010000075">
    <property type="protein sequence ID" value="GAA4463907.1"/>
    <property type="molecule type" value="Genomic_DNA"/>
</dbReference>
<evidence type="ECO:0000259" key="1">
    <source>
        <dbReference type="Pfam" id="PF10263"/>
    </source>
</evidence>
<keyword evidence="3" id="KW-1185">Reference proteome</keyword>
<evidence type="ECO:0000313" key="3">
    <source>
        <dbReference type="Proteomes" id="UP001501175"/>
    </source>
</evidence>
<evidence type="ECO:0000313" key="2">
    <source>
        <dbReference type="EMBL" id="GAA4463907.1"/>
    </source>
</evidence>